<dbReference type="AlphaFoldDB" id="A0A1J7JKA1"/>
<feature type="compositionally biased region" description="Basic and acidic residues" evidence="1">
    <location>
        <begin position="330"/>
        <end position="339"/>
    </location>
</feature>
<protein>
    <submittedName>
        <fullName evidence="2">Uncharacterized protein</fullName>
    </submittedName>
</protein>
<feature type="region of interest" description="Disordered" evidence="1">
    <location>
        <begin position="267"/>
        <end position="406"/>
    </location>
</feature>
<dbReference type="EMBL" id="KV875094">
    <property type="protein sequence ID" value="OIW33801.1"/>
    <property type="molecule type" value="Genomic_DNA"/>
</dbReference>
<evidence type="ECO:0000256" key="1">
    <source>
        <dbReference type="SAM" id="MobiDB-lite"/>
    </source>
</evidence>
<feature type="compositionally biased region" description="Polar residues" evidence="1">
    <location>
        <begin position="293"/>
        <end position="322"/>
    </location>
</feature>
<feature type="compositionally biased region" description="Polar residues" evidence="1">
    <location>
        <begin position="200"/>
        <end position="219"/>
    </location>
</feature>
<proteinExistence type="predicted"/>
<organism evidence="2 3">
    <name type="scientific">Coniochaeta ligniaria NRRL 30616</name>
    <dbReference type="NCBI Taxonomy" id="1408157"/>
    <lineage>
        <taxon>Eukaryota</taxon>
        <taxon>Fungi</taxon>
        <taxon>Dikarya</taxon>
        <taxon>Ascomycota</taxon>
        <taxon>Pezizomycotina</taxon>
        <taxon>Sordariomycetes</taxon>
        <taxon>Sordariomycetidae</taxon>
        <taxon>Coniochaetales</taxon>
        <taxon>Coniochaetaceae</taxon>
        <taxon>Coniochaeta</taxon>
    </lineage>
</organism>
<feature type="region of interest" description="Disordered" evidence="1">
    <location>
        <begin position="176"/>
        <end position="219"/>
    </location>
</feature>
<name>A0A1J7JKA1_9PEZI</name>
<accession>A0A1J7JKA1</accession>
<keyword evidence="3" id="KW-1185">Reference proteome</keyword>
<gene>
    <name evidence="2" type="ORF">CONLIGDRAFT_677548</name>
</gene>
<dbReference type="OrthoDB" id="5330919at2759"/>
<feature type="compositionally biased region" description="Polar residues" evidence="1">
    <location>
        <begin position="380"/>
        <end position="401"/>
    </location>
</feature>
<evidence type="ECO:0000313" key="2">
    <source>
        <dbReference type="EMBL" id="OIW33801.1"/>
    </source>
</evidence>
<dbReference type="Proteomes" id="UP000182658">
    <property type="component" value="Unassembled WGS sequence"/>
</dbReference>
<dbReference type="InParanoid" id="A0A1J7JKA1"/>
<feature type="compositionally biased region" description="Polar residues" evidence="1">
    <location>
        <begin position="77"/>
        <end position="95"/>
    </location>
</feature>
<feature type="compositionally biased region" description="Pro residues" evidence="1">
    <location>
        <begin position="184"/>
        <end position="195"/>
    </location>
</feature>
<reference evidence="2 3" key="1">
    <citation type="submission" date="2016-10" db="EMBL/GenBank/DDBJ databases">
        <title>Draft genome sequence of Coniochaeta ligniaria NRRL30616, a lignocellulolytic fungus for bioabatement of inhibitors in plant biomass hydrolysates.</title>
        <authorList>
            <consortium name="DOE Joint Genome Institute"/>
            <person name="Jimenez D.J."/>
            <person name="Hector R.E."/>
            <person name="Riley R."/>
            <person name="Sun H."/>
            <person name="Grigoriev I.V."/>
            <person name="Van Elsas J.D."/>
            <person name="Nichols N.N."/>
        </authorList>
    </citation>
    <scope>NUCLEOTIDE SEQUENCE [LARGE SCALE GENOMIC DNA]</scope>
    <source>
        <strain evidence="2 3">NRRL 30616</strain>
    </source>
</reference>
<evidence type="ECO:0000313" key="3">
    <source>
        <dbReference type="Proteomes" id="UP000182658"/>
    </source>
</evidence>
<feature type="region of interest" description="Disordered" evidence="1">
    <location>
        <begin position="57"/>
        <end position="146"/>
    </location>
</feature>
<sequence>MPAYSQTSVGSLPDIDEATAPFSSLFDNNFDRATVEATVPLADRAIFVAPNGRRFKFESIPDGAGVGGDQSDGRGSRYSQSQSPVANSLLASQAAPTRDHRAPSNASSIRRRPVSGLSAGLQHHASGRGAPEAMRSPGPADPRDAAEDLTPMMAQLNVHRFSATPFFADSDGGVLAAETLTDPDPSPRLPIPPSPTSRSATALSPTVMNRLPNYQGSSYTPQPYLGGRYPSQPPLMTTAVAVDHNYGYQSPPPSDSQYQSIRHTSLPSLVGESSPVPHSPRTNAMVIPPPDSYQHTGYYQPSSQSHFNANYGSPPRNASSPAISYLSGLQHDDDRRRSEGSSFYGPVGSPPAPTNRVYNIPTGESHYDTQTPVVVIPGSRPQSRPHQGSTSSRSDGASTGRDNVLPGEDVLFDGPVKIAQTLSSPFLAATLKVFRNTLSNDLRFHWKIGYDSETYWMKGSTAQLIPVYAYDQRFPNVLYIRDNDVDRRSVHNGGATSPNPGNAPCPGGFYQFSRLQEVCNFQAKLTGEKVVLDISSVRLLRFRRASSRSNESFSSVRVQIWHEEGTSAATSRRGTQASDGASFVTAGTAVSGPLRERRVPNLSRLIVFLGRLDEYITVFVTDDIEAVPEGQTMVKIRPRKGGKLKRSVSRWPGVKGHLEAKKGSEPAGFNIDGQKTDPDVIYSFDLYESFDIEFESSPSQDNFVRKWDEVIKDRRLQRIQLDQIDEGMKTKTFTSKDAREIW</sequence>